<keyword evidence="7" id="KW-0472">Membrane</keyword>
<evidence type="ECO:0000313" key="9">
    <source>
        <dbReference type="EMBL" id="PSX38922.1"/>
    </source>
</evidence>
<evidence type="ECO:0000256" key="2">
    <source>
        <dbReference type="ARBA" id="ARBA00009226"/>
    </source>
</evidence>
<evidence type="ECO:0000256" key="7">
    <source>
        <dbReference type="ARBA" id="ARBA00023136"/>
    </source>
</evidence>
<dbReference type="GO" id="GO:0006935">
    <property type="term" value="P:chemotaxis"/>
    <property type="evidence" value="ECO:0007669"/>
    <property type="project" value="UniProtKB-KW"/>
</dbReference>
<evidence type="ECO:0000256" key="6">
    <source>
        <dbReference type="ARBA" id="ARBA00022779"/>
    </source>
</evidence>
<dbReference type="AlphaFoldDB" id="A0AAX0YNS9"/>
<keyword evidence="6" id="KW-0283">Flagellar rotation</keyword>
<dbReference type="InterPro" id="IPR051469">
    <property type="entry name" value="FliN/MopA/SpaO"/>
</dbReference>
<dbReference type="InterPro" id="IPR001172">
    <property type="entry name" value="FliN_T3SS_HrcQb"/>
</dbReference>
<gene>
    <name evidence="9" type="ORF">C0W53_22205</name>
</gene>
<dbReference type="InterPro" id="IPR001543">
    <property type="entry name" value="FliN-like_C"/>
</dbReference>
<evidence type="ECO:0000256" key="3">
    <source>
        <dbReference type="ARBA" id="ARBA00021897"/>
    </source>
</evidence>
<dbReference type="PRINTS" id="PR00956">
    <property type="entry name" value="FLGMOTORFLIN"/>
</dbReference>
<dbReference type="PANTHER" id="PTHR43484:SF1">
    <property type="entry name" value="FLAGELLAR MOTOR SWITCH PROTEIN FLIN"/>
    <property type="match status" value="1"/>
</dbReference>
<dbReference type="GO" id="GO:0005886">
    <property type="term" value="C:plasma membrane"/>
    <property type="evidence" value="ECO:0007669"/>
    <property type="project" value="UniProtKB-SubCell"/>
</dbReference>
<keyword evidence="10" id="KW-1185">Reference proteome</keyword>
<dbReference type="Gene3D" id="2.30.330.10">
    <property type="entry name" value="SpoA-like"/>
    <property type="match status" value="1"/>
</dbReference>
<protein>
    <recommendedName>
        <fullName evidence="3">Flagellar motor switch protein FliN</fullName>
    </recommendedName>
</protein>
<evidence type="ECO:0000256" key="1">
    <source>
        <dbReference type="ARBA" id="ARBA00004413"/>
    </source>
</evidence>
<organism evidence="9 10">
    <name type="scientific">Photobacterium kishitanii</name>
    <dbReference type="NCBI Taxonomy" id="318456"/>
    <lineage>
        <taxon>Bacteria</taxon>
        <taxon>Pseudomonadati</taxon>
        <taxon>Pseudomonadota</taxon>
        <taxon>Gammaproteobacteria</taxon>
        <taxon>Vibrionales</taxon>
        <taxon>Vibrionaceae</taxon>
        <taxon>Photobacterium</taxon>
    </lineage>
</organism>
<dbReference type="RefSeq" id="WP_036788640.1">
    <property type="nucleotide sequence ID" value="NZ_JAUZMV010000003.1"/>
</dbReference>
<dbReference type="GO" id="GO:0003774">
    <property type="term" value="F:cytoskeletal motor activity"/>
    <property type="evidence" value="ECO:0007669"/>
    <property type="project" value="InterPro"/>
</dbReference>
<evidence type="ECO:0000259" key="8">
    <source>
        <dbReference type="Pfam" id="PF01052"/>
    </source>
</evidence>
<comment type="subcellular location">
    <subcellularLocation>
        <location evidence="1">Cell membrane</location>
        <topology evidence="1">Peripheral membrane protein</topology>
        <orientation evidence="1">Cytoplasmic side</orientation>
    </subcellularLocation>
</comment>
<reference evidence="9 10" key="1">
    <citation type="submission" date="2018-01" db="EMBL/GenBank/DDBJ databases">
        <title>Whole genome sequencing of Histamine producing bacteria.</title>
        <authorList>
            <person name="Butler K."/>
        </authorList>
    </citation>
    <scope>NUCLEOTIDE SEQUENCE [LARGE SCALE GENOMIC DNA]</scope>
    <source>
        <strain evidence="9 10">A1-4</strain>
    </source>
</reference>
<comment type="similarity">
    <text evidence="2">Belongs to the FliN/MopA/SpaO family.</text>
</comment>
<keyword evidence="5" id="KW-0145">Chemotaxis</keyword>
<dbReference type="InterPro" id="IPR036429">
    <property type="entry name" value="SpoA-like_sf"/>
</dbReference>
<proteinExistence type="inferred from homology"/>
<dbReference type="GO" id="GO:0009425">
    <property type="term" value="C:bacterial-type flagellum basal body"/>
    <property type="evidence" value="ECO:0007669"/>
    <property type="project" value="InterPro"/>
</dbReference>
<evidence type="ECO:0000256" key="4">
    <source>
        <dbReference type="ARBA" id="ARBA00022475"/>
    </source>
</evidence>
<evidence type="ECO:0000256" key="5">
    <source>
        <dbReference type="ARBA" id="ARBA00022500"/>
    </source>
</evidence>
<sequence length="119" mass="12881">MDSNLSNESIEQSLKDVQGISTPDMYENFSGDSSMPTPQVTSAIKLPDVKLNISVQAGTAAMLISDITKLTTGDLITLDTDEHASFPITVQDTLFAYGVIVKHDKKFAVKITEMVNVSN</sequence>
<dbReference type="EMBL" id="PYOZ01000030">
    <property type="protein sequence ID" value="PSX38922.1"/>
    <property type="molecule type" value="Genomic_DNA"/>
</dbReference>
<dbReference type="GO" id="GO:0071973">
    <property type="term" value="P:bacterial-type flagellum-dependent cell motility"/>
    <property type="evidence" value="ECO:0007669"/>
    <property type="project" value="InterPro"/>
</dbReference>
<dbReference type="Pfam" id="PF01052">
    <property type="entry name" value="FliMN_C"/>
    <property type="match status" value="1"/>
</dbReference>
<accession>A0AAX0YNS9</accession>
<dbReference type="SUPFAM" id="SSF101801">
    <property type="entry name" value="Surface presentation of antigens (SPOA)"/>
    <property type="match status" value="1"/>
</dbReference>
<comment type="caution">
    <text evidence="9">The sequence shown here is derived from an EMBL/GenBank/DDBJ whole genome shotgun (WGS) entry which is preliminary data.</text>
</comment>
<dbReference type="GeneID" id="64074147"/>
<dbReference type="PANTHER" id="PTHR43484">
    <property type="match status" value="1"/>
</dbReference>
<keyword evidence="4" id="KW-1003">Cell membrane</keyword>
<dbReference type="Proteomes" id="UP000240728">
    <property type="component" value="Unassembled WGS sequence"/>
</dbReference>
<evidence type="ECO:0000313" key="10">
    <source>
        <dbReference type="Proteomes" id="UP000240728"/>
    </source>
</evidence>
<feature type="domain" description="Flagellar motor switch protein FliN-like C-terminal" evidence="8">
    <location>
        <begin position="46"/>
        <end position="115"/>
    </location>
</feature>
<name>A0AAX0YNS9_9GAMM</name>